<dbReference type="GO" id="GO:0034457">
    <property type="term" value="C:Mpp10 complex"/>
    <property type="evidence" value="ECO:0007669"/>
    <property type="project" value="InterPro"/>
</dbReference>
<dbReference type="OrthoDB" id="445326at2759"/>
<feature type="compositionally biased region" description="Basic residues" evidence="7">
    <location>
        <begin position="423"/>
        <end position="432"/>
    </location>
</feature>
<feature type="region of interest" description="Disordered" evidence="7">
    <location>
        <begin position="101"/>
        <end position="187"/>
    </location>
</feature>
<evidence type="ECO:0000256" key="7">
    <source>
        <dbReference type="SAM" id="MobiDB-lite"/>
    </source>
</evidence>
<dbReference type="GO" id="GO:0005732">
    <property type="term" value="C:sno(s)RNA-containing ribonucleoprotein complex"/>
    <property type="evidence" value="ECO:0007669"/>
    <property type="project" value="InterPro"/>
</dbReference>
<evidence type="ECO:0000256" key="6">
    <source>
        <dbReference type="ARBA" id="ARBA00029455"/>
    </source>
</evidence>
<dbReference type="Proteomes" id="UP000053660">
    <property type="component" value="Unassembled WGS sequence"/>
</dbReference>
<dbReference type="GO" id="GO:0006364">
    <property type="term" value="P:rRNA processing"/>
    <property type="evidence" value="ECO:0007669"/>
    <property type="project" value="UniProtKB-KW"/>
</dbReference>
<feature type="compositionally biased region" description="Basic and acidic residues" evidence="7">
    <location>
        <begin position="410"/>
        <end position="422"/>
    </location>
</feature>
<feature type="compositionally biased region" description="Basic residues" evidence="7">
    <location>
        <begin position="114"/>
        <end position="124"/>
    </location>
</feature>
<evidence type="ECO:0000256" key="2">
    <source>
        <dbReference type="ARBA" id="ARBA00022517"/>
    </source>
</evidence>
<sequence>MDDEEEMEANLFNLNDEDLKDLDRELDEMREENDDQEEEQDENIAPRKKFPKSIVDDKFFSLAEMNAFLDEQDRMENATTDILDTADDSWTGAADYCYEDFFGKEEGGDGTEGKKKKKKVKKRSHAEEAEKSAKKSKTVRFAIDEEEPDAEQHEDDAQEEEEESHDDRVLLGNTEEPQQETSSLKKSLKRLKETIKKLEEENLAPKSWEMSGEVTAQQREENELLGTHVEFDLGMKKAPEITEVFTEKLEDLIKQRIKDKAWFDLSLHLCSMHRIIWQSSVSRAYDDVVRKKRIEERSEVYRNQAIEEREMVKTSLAEVYEKEYQKAAGEAKTGDEVNEQHAAIEKEMRELFRLIDALSNFDYTPPEVRPEVRVVSNMPALRVEEVGMSASTDAQLLAPEEVKKHQKAAPKADDERDRTDKLRQRRKKKNRQRAMVELFEEKGEKLKSTTFFTKLQQTVRDVGYFS</sequence>
<feature type="compositionally biased region" description="Acidic residues" evidence="7">
    <location>
        <begin position="15"/>
        <end position="42"/>
    </location>
</feature>
<keyword evidence="2" id="KW-0690">Ribosome biogenesis</keyword>
<gene>
    <name evidence="8" type="ORF">OESDEN_21935</name>
</gene>
<evidence type="ECO:0000256" key="4">
    <source>
        <dbReference type="ARBA" id="ARBA00023242"/>
    </source>
</evidence>
<keyword evidence="4" id="KW-0539">Nucleus</keyword>
<evidence type="ECO:0000256" key="3">
    <source>
        <dbReference type="ARBA" id="ARBA00022552"/>
    </source>
</evidence>
<comment type="subcellular location">
    <subcellularLocation>
        <location evidence="1">Nucleus</location>
        <location evidence="1">Nucleolus</location>
    </subcellularLocation>
</comment>
<accession>A0A0B1S0H5</accession>
<evidence type="ECO:0000313" key="9">
    <source>
        <dbReference type="Proteomes" id="UP000053660"/>
    </source>
</evidence>
<keyword evidence="3" id="KW-0698">rRNA processing</keyword>
<dbReference type="PANTHER" id="PTHR17039:SF0">
    <property type="entry name" value="U3 SMALL NUCLEOLAR RIBONUCLEOPROTEIN PROTEIN MPP10"/>
    <property type="match status" value="1"/>
</dbReference>
<feature type="region of interest" description="Disordered" evidence="7">
    <location>
        <begin position="1"/>
        <end position="49"/>
    </location>
</feature>
<feature type="compositionally biased region" description="Acidic residues" evidence="7">
    <location>
        <begin position="144"/>
        <end position="164"/>
    </location>
</feature>
<keyword evidence="9" id="KW-1185">Reference proteome</keyword>
<comment type="similarity">
    <text evidence="6">Belongs to the MPP10 family.</text>
</comment>
<dbReference type="Pfam" id="PF04006">
    <property type="entry name" value="Mpp10"/>
    <property type="match status" value="2"/>
</dbReference>
<proteinExistence type="inferred from homology"/>
<dbReference type="EMBL" id="KN609769">
    <property type="protein sequence ID" value="KHJ78444.1"/>
    <property type="molecule type" value="Genomic_DNA"/>
</dbReference>
<name>A0A0B1S0H5_OESDE</name>
<keyword evidence="5" id="KW-0687">Ribonucleoprotein</keyword>
<evidence type="ECO:0000256" key="1">
    <source>
        <dbReference type="ARBA" id="ARBA00004604"/>
    </source>
</evidence>
<reference evidence="8 9" key="1">
    <citation type="submission" date="2014-03" db="EMBL/GenBank/DDBJ databases">
        <title>Draft genome of the hookworm Oesophagostomum dentatum.</title>
        <authorList>
            <person name="Mitreva M."/>
        </authorList>
    </citation>
    <scope>NUCLEOTIDE SEQUENCE [LARGE SCALE GENOMIC DNA]</scope>
    <source>
        <strain evidence="8 9">OD-Hann</strain>
    </source>
</reference>
<dbReference type="GO" id="GO:0032040">
    <property type="term" value="C:small-subunit processome"/>
    <property type="evidence" value="ECO:0007669"/>
    <property type="project" value="TreeGrafter"/>
</dbReference>
<evidence type="ECO:0000313" key="8">
    <source>
        <dbReference type="EMBL" id="KHJ78444.1"/>
    </source>
</evidence>
<feature type="compositionally biased region" description="Basic and acidic residues" evidence="7">
    <location>
        <begin position="101"/>
        <end position="113"/>
    </location>
</feature>
<dbReference type="AlphaFoldDB" id="A0A0B1S0H5"/>
<feature type="region of interest" description="Disordered" evidence="7">
    <location>
        <begin position="400"/>
        <end position="433"/>
    </location>
</feature>
<dbReference type="InterPro" id="IPR012173">
    <property type="entry name" value="Mpp10"/>
</dbReference>
<organism evidence="8 9">
    <name type="scientific">Oesophagostomum dentatum</name>
    <name type="common">Nodular worm</name>
    <dbReference type="NCBI Taxonomy" id="61180"/>
    <lineage>
        <taxon>Eukaryota</taxon>
        <taxon>Metazoa</taxon>
        <taxon>Ecdysozoa</taxon>
        <taxon>Nematoda</taxon>
        <taxon>Chromadorea</taxon>
        <taxon>Rhabditida</taxon>
        <taxon>Rhabditina</taxon>
        <taxon>Rhabditomorpha</taxon>
        <taxon>Strongyloidea</taxon>
        <taxon>Strongylidae</taxon>
        <taxon>Oesophagostomum</taxon>
    </lineage>
</organism>
<dbReference type="PANTHER" id="PTHR17039">
    <property type="entry name" value="U3 SMALL NUCLEOLAR RIBONUCLEOPROTEIN PROTEIN MPP10"/>
    <property type="match status" value="1"/>
</dbReference>
<dbReference type="PIRSF" id="PIRSF017300">
    <property type="entry name" value="snoRNP_Mpp10"/>
    <property type="match status" value="1"/>
</dbReference>
<protein>
    <submittedName>
        <fullName evidence="8">Mpp10 protein</fullName>
    </submittedName>
</protein>
<evidence type="ECO:0000256" key="5">
    <source>
        <dbReference type="ARBA" id="ARBA00023274"/>
    </source>
</evidence>